<keyword evidence="5 6" id="KW-0687">Ribonucleoprotein</keyword>
<dbReference type="AlphaFoldDB" id="A0A0H4T5A7"/>
<dbReference type="HAMAP" id="MF_01328_A">
    <property type="entry name" value="Ribosomal_uL4_A"/>
    <property type="match status" value="1"/>
</dbReference>
<dbReference type="EMBL" id="KT007004">
    <property type="protein sequence ID" value="AKQ02878.1"/>
    <property type="molecule type" value="Genomic_DNA"/>
</dbReference>
<feature type="region of interest" description="Disordered" evidence="7">
    <location>
        <begin position="63"/>
        <end position="90"/>
    </location>
</feature>
<dbReference type="GO" id="GO:0005840">
    <property type="term" value="C:ribosome"/>
    <property type="evidence" value="ECO:0007669"/>
    <property type="project" value="UniProtKB-KW"/>
</dbReference>
<dbReference type="GO" id="GO:0006412">
    <property type="term" value="P:translation"/>
    <property type="evidence" value="ECO:0007669"/>
    <property type="project" value="UniProtKB-UniRule"/>
</dbReference>
<dbReference type="GO" id="GO:0003735">
    <property type="term" value="F:structural constituent of ribosome"/>
    <property type="evidence" value="ECO:0007669"/>
    <property type="project" value="InterPro"/>
</dbReference>
<dbReference type="Pfam" id="PF00573">
    <property type="entry name" value="Ribosomal_L4"/>
    <property type="match status" value="1"/>
</dbReference>
<sequence length="276" mass="29707">MGKQAAKTETPKKVRKAPAADLGPLQVHRFGVDGKVSGTVDLPPVFATELRTDLIRRAVTASASNRRQPYGAAPRSGMRHSVRWSGKGHGVSRVTRIRGTMIGAQAPGTVGGRPAFPPTVERIWSRKINEKERRRARNAALAAVHDAHLVAARGHRFSPKVTVPVVVDDGLETIESTSEAIEFLEAVGLYDDVVRAKEGTHVRAGRGKLRGRRYRRPRGPLLVVRDSARVRQGFGNLPGVEVVTPAGLNAEVLAPGGDPGRLTVFSASALEALRGW</sequence>
<organism evidence="8">
    <name type="scientific">uncultured euryarchaeote Rifle_16ft_4_minimus_37789</name>
    <dbReference type="NCBI Taxonomy" id="1665195"/>
    <lineage>
        <taxon>Archaea</taxon>
        <taxon>Methanobacteriati</taxon>
        <taxon>Methanobacteriota</taxon>
        <taxon>environmental samples</taxon>
    </lineage>
</organism>
<dbReference type="Gene3D" id="3.40.1370.10">
    <property type="match status" value="1"/>
</dbReference>
<dbReference type="GO" id="GO:1990904">
    <property type="term" value="C:ribonucleoprotein complex"/>
    <property type="evidence" value="ECO:0007669"/>
    <property type="project" value="UniProtKB-KW"/>
</dbReference>
<evidence type="ECO:0000256" key="7">
    <source>
        <dbReference type="SAM" id="MobiDB-lite"/>
    </source>
</evidence>
<reference evidence="8" key="1">
    <citation type="journal article" date="2015" name="ISME J.">
        <title>Aquifer environment selects for microbial species cohorts in sediment and groundwater.</title>
        <authorList>
            <person name="Hug L.A."/>
            <person name="Thomas B.C."/>
            <person name="Brown C.T."/>
            <person name="Frischkorn K.R."/>
            <person name="Williams K.H."/>
            <person name="Tringe S.G."/>
            <person name="Banfield J.F."/>
        </authorList>
    </citation>
    <scope>NUCLEOTIDE SEQUENCE</scope>
</reference>
<evidence type="ECO:0000256" key="1">
    <source>
        <dbReference type="ARBA" id="ARBA00010528"/>
    </source>
</evidence>
<dbReference type="InterPro" id="IPR019970">
    <property type="entry name" value="Ribosomall_uL4-arc"/>
</dbReference>
<comment type="similarity">
    <text evidence="1 6">Belongs to the universal ribosomal protein uL4 family.</text>
</comment>
<keyword evidence="4 6" id="KW-0689">Ribosomal protein</keyword>
<protein>
    <recommendedName>
        <fullName evidence="6">Large ribosomal subunit protein uL4</fullName>
    </recommendedName>
</protein>
<keyword evidence="2 6" id="KW-0699">rRNA-binding</keyword>
<comment type="function">
    <text evidence="6">One of the primary rRNA binding proteins, this protein initially binds near the 5'-end of the 23S rRNA. It is important during the early stages of 50S assembly. It makes multiple contacts with different domains of the 23S rRNA in the assembled 50S subunit and ribosome.</text>
</comment>
<keyword evidence="3 6" id="KW-0694">RNA-binding</keyword>
<comment type="subunit">
    <text evidence="6">Part of the 50S ribosomal subunit.</text>
</comment>
<evidence type="ECO:0000256" key="4">
    <source>
        <dbReference type="ARBA" id="ARBA00022980"/>
    </source>
</evidence>
<dbReference type="GO" id="GO:0019843">
    <property type="term" value="F:rRNA binding"/>
    <property type="evidence" value="ECO:0007669"/>
    <property type="project" value="UniProtKB-UniRule"/>
</dbReference>
<evidence type="ECO:0000313" key="8">
    <source>
        <dbReference type="EMBL" id="AKQ02878.1"/>
    </source>
</evidence>
<comment type="function">
    <text evidence="6">Forms part of the polypeptide exit tunnel.</text>
</comment>
<gene>
    <name evidence="6 8" type="primary">rpl4</name>
</gene>
<evidence type="ECO:0000256" key="5">
    <source>
        <dbReference type="ARBA" id="ARBA00023274"/>
    </source>
</evidence>
<proteinExistence type="inferred from homology"/>
<evidence type="ECO:0000256" key="6">
    <source>
        <dbReference type="HAMAP-Rule" id="MF_01328"/>
    </source>
</evidence>
<accession>A0A0H4T5A7</accession>
<dbReference type="InterPro" id="IPR045240">
    <property type="entry name" value="Ribosomal_uL4_euk/arch"/>
</dbReference>
<dbReference type="InterPro" id="IPR002136">
    <property type="entry name" value="Ribosomal_uL4"/>
</dbReference>
<dbReference type="NCBIfam" id="TIGR03672">
    <property type="entry name" value="rpl4p_arch"/>
    <property type="match status" value="1"/>
</dbReference>
<dbReference type="SUPFAM" id="SSF52166">
    <property type="entry name" value="Ribosomal protein L4"/>
    <property type="match status" value="1"/>
</dbReference>
<evidence type="ECO:0000256" key="2">
    <source>
        <dbReference type="ARBA" id="ARBA00022730"/>
    </source>
</evidence>
<name>A0A0H4T5A7_9EURY</name>
<evidence type="ECO:0000256" key="3">
    <source>
        <dbReference type="ARBA" id="ARBA00022884"/>
    </source>
</evidence>
<dbReference type="PANTHER" id="PTHR19431">
    <property type="entry name" value="60S RIBOSOMAL PROTEIN L4"/>
    <property type="match status" value="1"/>
</dbReference>
<dbReference type="InterPro" id="IPR023574">
    <property type="entry name" value="Ribosomal_uL4_dom_sf"/>
</dbReference>